<proteinExistence type="predicted"/>
<feature type="compositionally biased region" description="Basic and acidic residues" evidence="1">
    <location>
        <begin position="555"/>
        <end position="565"/>
    </location>
</feature>
<reference evidence="2 3" key="2">
    <citation type="submission" date="2016-08" db="EMBL/GenBank/DDBJ databases">
        <title>Pervasive Adenine N6-methylation of Active Genes in Fungi.</title>
        <authorList>
            <consortium name="DOE Joint Genome Institute"/>
            <person name="Mondo S.J."/>
            <person name="Dannebaum R.O."/>
            <person name="Kuo R.C."/>
            <person name="Labutti K."/>
            <person name="Haridas S."/>
            <person name="Kuo A."/>
            <person name="Salamov A."/>
            <person name="Ahrendt S.R."/>
            <person name="Lipzen A."/>
            <person name="Sullivan W."/>
            <person name="Andreopoulos W.B."/>
            <person name="Clum A."/>
            <person name="Lindquist E."/>
            <person name="Daum C."/>
            <person name="Ramamoorthy G.K."/>
            <person name="Gryganskyi A."/>
            <person name="Culley D."/>
            <person name="Magnuson J.K."/>
            <person name="James T.Y."/>
            <person name="O'Malley M.A."/>
            <person name="Stajich J.E."/>
            <person name="Spatafora J.W."/>
            <person name="Visel A."/>
            <person name="Grigoriev I.V."/>
        </authorList>
    </citation>
    <scope>NUCLEOTIDE SEQUENCE [LARGE SCALE GENOMIC DNA]</scope>
    <source>
        <strain evidence="2 3">S4</strain>
    </source>
</reference>
<dbReference type="Proteomes" id="UP000193944">
    <property type="component" value="Unassembled WGS sequence"/>
</dbReference>
<dbReference type="OrthoDB" id="2153506at2759"/>
<name>A0A1Y1XBY6_9FUNG</name>
<protein>
    <submittedName>
        <fullName evidence="2">Uncharacterized protein</fullName>
    </submittedName>
</protein>
<feature type="region of interest" description="Disordered" evidence="1">
    <location>
        <begin position="499"/>
        <end position="578"/>
    </location>
</feature>
<gene>
    <name evidence="2" type="ORF">BCR32DRAFT_243802</name>
</gene>
<organism evidence="2 3">
    <name type="scientific">Anaeromyces robustus</name>
    <dbReference type="NCBI Taxonomy" id="1754192"/>
    <lineage>
        <taxon>Eukaryota</taxon>
        <taxon>Fungi</taxon>
        <taxon>Fungi incertae sedis</taxon>
        <taxon>Chytridiomycota</taxon>
        <taxon>Chytridiomycota incertae sedis</taxon>
        <taxon>Neocallimastigomycetes</taxon>
        <taxon>Neocallimastigales</taxon>
        <taxon>Neocallimastigaceae</taxon>
        <taxon>Anaeromyces</taxon>
    </lineage>
</organism>
<feature type="compositionally biased region" description="Low complexity" evidence="1">
    <location>
        <begin position="566"/>
        <end position="578"/>
    </location>
</feature>
<reference evidence="2 3" key="1">
    <citation type="submission" date="2016-08" db="EMBL/GenBank/DDBJ databases">
        <title>A Parts List for Fungal Cellulosomes Revealed by Comparative Genomics.</title>
        <authorList>
            <consortium name="DOE Joint Genome Institute"/>
            <person name="Haitjema C.H."/>
            <person name="Gilmore S.P."/>
            <person name="Henske J.K."/>
            <person name="Solomon K.V."/>
            <person name="De Groot R."/>
            <person name="Kuo A."/>
            <person name="Mondo S.J."/>
            <person name="Salamov A.A."/>
            <person name="Labutti K."/>
            <person name="Zhao Z."/>
            <person name="Chiniquy J."/>
            <person name="Barry K."/>
            <person name="Brewer H.M."/>
            <person name="Purvine S.O."/>
            <person name="Wright A.T."/>
            <person name="Boxma B."/>
            <person name="Van Alen T."/>
            <person name="Hackstein J.H."/>
            <person name="Baker S.E."/>
            <person name="Grigoriev I.V."/>
            <person name="O'Malley M.A."/>
        </authorList>
    </citation>
    <scope>NUCLEOTIDE SEQUENCE [LARGE SCALE GENOMIC DNA]</scope>
    <source>
        <strain evidence="2 3">S4</strain>
    </source>
</reference>
<feature type="compositionally biased region" description="Low complexity" evidence="1">
    <location>
        <begin position="522"/>
        <end position="540"/>
    </location>
</feature>
<evidence type="ECO:0000256" key="1">
    <source>
        <dbReference type="SAM" id="MobiDB-lite"/>
    </source>
</evidence>
<comment type="caution">
    <text evidence="2">The sequence shown here is derived from an EMBL/GenBank/DDBJ whole genome shotgun (WGS) entry which is preliminary data.</text>
</comment>
<dbReference type="AlphaFoldDB" id="A0A1Y1XBY6"/>
<evidence type="ECO:0000313" key="3">
    <source>
        <dbReference type="Proteomes" id="UP000193944"/>
    </source>
</evidence>
<sequence length="723" mass="82880">MLTRSKQRLINNENINNENINSLKRKRSTKSKKQVDKENIVPSNIRYSLRSRNKIINNDLKLKPKNENIIIKERKGLKEKLLNNIVNVPTNNSSRKKVLKDHNNNNNNIKDNNNNILKEKENSKIKNKVIVLIENNTIKKDAVVDKSLTIPLTDEPRSKKAKIEKKEEKKNGLILKSGDKQINSNKSKIAKQVNKDVKNEKQISEILKNDQKIPLVKPSITKKKDNNNITKEKKKISFNKKVKENDNSVFLVDSFSSNNDSIHNIKKSINNHDDNHLSSIKEKQKQTNDIIVPFIRLDSLDSDSTSTSTSTEINNIDKINNNKNTLERKFSDLSDKSLEILNDIHMGGGKVQFSSILESLNSKGHLKSSTPNNFNKTLLFLEESPINYTRILNEEMNFHVPLSTSIKSPEKEVSNLSQNTSFQDSNSISNFINISPISNSDIRPTDSDFHEDHIQPCELIDESDLFNADDKSSLYSMDELDEKIKKLLSGNDNFNLVSDDDNNNILRYTPISPEKLNKKNNNKNNNNNNHENKNNTINPKKVNIIASSSKSKSNYKPDSEVESKFKSFPKPNLSSSLSSSKAIKELNYNHSIISNQFNLQRQDSLSSNSSSDDPFGFSKAEKIYKTKQQQIKNGTHTPTPIPTVHFYTSRKESHSLDNANEILMKEHQDLIESRKKNRNRKKLKVEDMEELDSQDLKELKQAKDQQIKYFKEIDDYVLNESIL</sequence>
<evidence type="ECO:0000313" key="2">
    <source>
        <dbReference type="EMBL" id="ORX82946.1"/>
    </source>
</evidence>
<keyword evidence="3" id="KW-1185">Reference proteome</keyword>
<accession>A0A1Y1XBY6</accession>
<dbReference type="EMBL" id="MCFG01000084">
    <property type="protein sequence ID" value="ORX82946.1"/>
    <property type="molecule type" value="Genomic_DNA"/>
</dbReference>